<dbReference type="EMBL" id="CZAI01000006">
    <property type="protein sequence ID" value="CUP69438.1"/>
    <property type="molecule type" value="Genomic_DNA"/>
</dbReference>
<evidence type="ECO:0000313" key="3">
    <source>
        <dbReference type="EMBL" id="CUP69438.1"/>
    </source>
</evidence>
<organism evidence="3 4">
    <name type="scientific">Bacteroides caccae</name>
    <dbReference type="NCBI Taxonomy" id="47678"/>
    <lineage>
        <taxon>Bacteria</taxon>
        <taxon>Pseudomonadati</taxon>
        <taxon>Bacteroidota</taxon>
        <taxon>Bacteroidia</taxon>
        <taxon>Bacteroidales</taxon>
        <taxon>Bacteroidaceae</taxon>
        <taxon>Bacteroides</taxon>
    </lineage>
</organism>
<proteinExistence type="predicted"/>
<dbReference type="InterPro" id="IPR021823">
    <property type="entry name" value="DUF3408"/>
</dbReference>
<reference evidence="3 4" key="1">
    <citation type="submission" date="2015-09" db="EMBL/GenBank/DDBJ databases">
        <authorList>
            <consortium name="Pathogen Informatics"/>
        </authorList>
    </citation>
    <scope>NUCLEOTIDE SEQUENCE [LARGE SCALE GENOMIC DNA]</scope>
    <source>
        <strain evidence="3 4">2789STDY5834880</strain>
    </source>
</reference>
<keyword evidence="2" id="KW-1133">Transmembrane helix</keyword>
<feature type="region of interest" description="Disordered" evidence="1">
    <location>
        <begin position="47"/>
        <end position="68"/>
    </location>
</feature>
<feature type="transmembrane region" description="Helical" evidence="2">
    <location>
        <begin position="6"/>
        <end position="29"/>
    </location>
</feature>
<dbReference type="Proteomes" id="UP000095657">
    <property type="component" value="Unassembled WGS sequence"/>
</dbReference>
<protein>
    <submittedName>
        <fullName evidence="3">Protein of uncharacterized function (DUF3408)</fullName>
    </submittedName>
</protein>
<dbReference type="STRING" id="47678.ERS852494_02866"/>
<evidence type="ECO:0000313" key="4">
    <source>
        <dbReference type="Proteomes" id="UP000095657"/>
    </source>
</evidence>
<accession>A0A174QEP9</accession>
<evidence type="ECO:0000256" key="1">
    <source>
        <dbReference type="SAM" id="MobiDB-lite"/>
    </source>
</evidence>
<sequence>MGDFFDTMTIVVVIIMVFIVLVIAIHASARLIQMTFGRKSGLKQKDTAKSNEAVKNAEPVNLPEQKKESPGIDERCAIYKEKYLTCKPLAKRAQVCIEQENACIIKYMLLVIDPKATMSGYINNIVDEHLKKYSPEIIKLYEEKKADYGN</sequence>
<dbReference type="Pfam" id="PF11888">
    <property type="entry name" value="DUF3408"/>
    <property type="match status" value="1"/>
</dbReference>
<dbReference type="AlphaFoldDB" id="A0A174QEP9"/>
<gene>
    <name evidence="3" type="ORF">ERS852494_02866</name>
</gene>
<name>A0A174QEP9_9BACE</name>
<dbReference type="RefSeq" id="WP_055172659.1">
    <property type="nucleotide sequence ID" value="NZ_CZAI01000006.1"/>
</dbReference>
<keyword evidence="2" id="KW-0812">Transmembrane</keyword>
<keyword evidence="2" id="KW-0472">Membrane</keyword>
<evidence type="ECO:0000256" key="2">
    <source>
        <dbReference type="SAM" id="Phobius"/>
    </source>
</evidence>